<evidence type="ECO:0000313" key="1">
    <source>
        <dbReference type="EMBL" id="KTC87719.1"/>
    </source>
</evidence>
<name>A0A0W0SWI1_9GAMM</name>
<keyword evidence="2" id="KW-1185">Reference proteome</keyword>
<reference evidence="1 2" key="1">
    <citation type="submission" date="2015-11" db="EMBL/GenBank/DDBJ databases">
        <title>Genomic analysis of 38 Legionella species identifies large and diverse effector repertoires.</title>
        <authorList>
            <person name="Burstein D."/>
            <person name="Amaro F."/>
            <person name="Zusman T."/>
            <person name="Lifshitz Z."/>
            <person name="Cohen O."/>
            <person name="Gilbert J.A."/>
            <person name="Pupko T."/>
            <person name="Shuman H.A."/>
            <person name="Segal G."/>
        </authorList>
    </citation>
    <scope>NUCLEOTIDE SEQUENCE [LARGE SCALE GENOMIC DNA]</scope>
    <source>
        <strain evidence="1 2">ATCC 700990</strain>
    </source>
</reference>
<organism evidence="1 2">
    <name type="scientific">Legionella drozanskii LLAP-1</name>
    <dbReference type="NCBI Taxonomy" id="1212489"/>
    <lineage>
        <taxon>Bacteria</taxon>
        <taxon>Pseudomonadati</taxon>
        <taxon>Pseudomonadota</taxon>
        <taxon>Gammaproteobacteria</taxon>
        <taxon>Legionellales</taxon>
        <taxon>Legionellaceae</taxon>
        <taxon>Legionella</taxon>
    </lineage>
</organism>
<dbReference type="Proteomes" id="UP000054736">
    <property type="component" value="Unassembled WGS sequence"/>
</dbReference>
<accession>A0A0W0SWI1</accession>
<sequence length="66" mass="7432">MRNYHPYDELSFPQLSSDGMTLSQDNNLTLQVRAGSYSPKNGYTLLVQSFSPSHPSFLPVIPVFLQ</sequence>
<proteinExistence type="predicted"/>
<dbReference type="EMBL" id="LNXY01000020">
    <property type="protein sequence ID" value="KTC87719.1"/>
    <property type="molecule type" value="Genomic_DNA"/>
</dbReference>
<dbReference type="AlphaFoldDB" id="A0A0W0SWI1"/>
<evidence type="ECO:0000313" key="2">
    <source>
        <dbReference type="Proteomes" id="UP000054736"/>
    </source>
</evidence>
<gene>
    <name evidence="1" type="ORF">Ldro_1338</name>
</gene>
<dbReference type="STRING" id="1212489.Ldro_1338"/>
<comment type="caution">
    <text evidence="1">The sequence shown here is derived from an EMBL/GenBank/DDBJ whole genome shotgun (WGS) entry which is preliminary data.</text>
</comment>
<protein>
    <submittedName>
        <fullName evidence="1">Uncharacterized protein</fullName>
    </submittedName>
</protein>